<evidence type="ECO:0000313" key="4">
    <source>
        <dbReference type="EMBL" id="WNH09197.1"/>
    </source>
</evidence>
<organism evidence="4 5">
    <name type="scientific">Thalassobellus suaedae</name>
    <dbReference type="NCBI Taxonomy" id="3074124"/>
    <lineage>
        <taxon>Bacteria</taxon>
        <taxon>Pseudomonadati</taxon>
        <taxon>Bacteroidota</taxon>
        <taxon>Flavobacteriia</taxon>
        <taxon>Flavobacteriales</taxon>
        <taxon>Flavobacteriaceae</taxon>
        <taxon>Thalassobellus</taxon>
    </lineage>
</organism>
<dbReference type="EMBL" id="CP134537">
    <property type="protein sequence ID" value="WNH09197.1"/>
    <property type="molecule type" value="Genomic_DNA"/>
</dbReference>
<dbReference type="Pfam" id="PF07995">
    <property type="entry name" value="GSDH"/>
    <property type="match status" value="1"/>
</dbReference>
<gene>
    <name evidence="4" type="ORF">RHP51_00065</name>
</gene>
<proteinExistence type="predicted"/>
<dbReference type="Pfam" id="PF18962">
    <property type="entry name" value="Por_Secre_tail"/>
    <property type="match status" value="1"/>
</dbReference>
<evidence type="ECO:0000259" key="3">
    <source>
        <dbReference type="Pfam" id="PF18962"/>
    </source>
</evidence>
<sequence>MTQIGSNNLLDIPFDLNYGPDNYLWVSEKVSGKVVRINPATALRDELIDIPDAFSTGGQDGLLGFAFDPNFLTGNPYVYLSYSTGTNKSDLKQKIVRYTYNVSGNNGELNFPVVLIENLPASNDHNSGRLIFGSDNKLYYTIGDQANKDCATNLAQFLPNQQEVDSKDWSKYPGKVLRLNIDGSIPNDNPVFEGVRSHIYTYGHRNPQGIVLGSNGKLYSSEHGPSSDDEVNIIDSGKNYGLPYVAGLKDDLQDGAICDPGNETAFVAPNYQDPLMSLFTPDSFKDPLCTDAWMCRLNIAPSSIAIYESDAISTWKNSLLLTSLKRGRVYRLKLNSDGTTVEGNDITQVFYTQNRYRDIVVSPDGKSIYIITDSSGKTSDESSMNVLTTLNNPGSILKFTYQDPLSIENNKIANPFKVLPNPVKNILVIELNMNNSKTFKGELINSMGQVVKEFNNLQSGINETKLNDFSAGVYVLKLSSKGQSWQKRVVLY</sequence>
<dbReference type="Proteomes" id="UP001302806">
    <property type="component" value="Chromosome"/>
</dbReference>
<dbReference type="InterPro" id="IPR012938">
    <property type="entry name" value="Glc/Sorbosone_DH"/>
</dbReference>
<dbReference type="PANTHER" id="PTHR19328:SF13">
    <property type="entry name" value="HIPL1 PROTEIN"/>
    <property type="match status" value="1"/>
</dbReference>
<evidence type="ECO:0000259" key="2">
    <source>
        <dbReference type="Pfam" id="PF07995"/>
    </source>
</evidence>
<dbReference type="Gene3D" id="2.120.10.30">
    <property type="entry name" value="TolB, C-terminal domain"/>
    <property type="match status" value="1"/>
</dbReference>
<dbReference type="InterPro" id="IPR026444">
    <property type="entry name" value="Secre_tail"/>
</dbReference>
<protein>
    <submittedName>
        <fullName evidence="4">PQQ-dependent sugar dehydrogenase</fullName>
    </submittedName>
</protein>
<evidence type="ECO:0000313" key="5">
    <source>
        <dbReference type="Proteomes" id="UP001302806"/>
    </source>
</evidence>
<reference evidence="4 5" key="1">
    <citation type="submission" date="2023-09" db="EMBL/GenBank/DDBJ databases">
        <title>Thalassobella suaedae gen. nov., sp. nov., a marine bacterium of the family Flavobacteriaceae isolated from a halophyte Suaeda japonica.</title>
        <authorList>
            <person name="Lee S.Y."/>
            <person name="Hwang C.Y."/>
        </authorList>
    </citation>
    <scope>NUCLEOTIDE SEQUENCE [LARGE SCALE GENOMIC DNA]</scope>
    <source>
        <strain evidence="4 5">HL-DH14</strain>
    </source>
</reference>
<dbReference type="InterPro" id="IPR011042">
    <property type="entry name" value="6-blade_b-propeller_TolB-like"/>
</dbReference>
<name>A0ABY9XTG6_9FLAO</name>
<keyword evidence="1" id="KW-0732">Signal</keyword>
<evidence type="ECO:0000256" key="1">
    <source>
        <dbReference type="ARBA" id="ARBA00022729"/>
    </source>
</evidence>
<accession>A0ABY9XTG6</accession>
<feature type="domain" description="Secretion system C-terminal sorting" evidence="3">
    <location>
        <begin position="419"/>
        <end position="490"/>
    </location>
</feature>
<feature type="domain" description="Glucose/Sorbosone dehydrogenase" evidence="2">
    <location>
        <begin position="10"/>
        <end position="376"/>
    </location>
</feature>
<dbReference type="NCBIfam" id="TIGR04183">
    <property type="entry name" value="Por_Secre_tail"/>
    <property type="match status" value="1"/>
</dbReference>
<dbReference type="InterPro" id="IPR011041">
    <property type="entry name" value="Quinoprot_gluc/sorb_DH_b-prop"/>
</dbReference>
<dbReference type="PANTHER" id="PTHR19328">
    <property type="entry name" value="HEDGEHOG-INTERACTING PROTEIN"/>
    <property type="match status" value="1"/>
</dbReference>
<dbReference type="SUPFAM" id="SSF50952">
    <property type="entry name" value="Soluble quinoprotein glucose dehydrogenase"/>
    <property type="match status" value="1"/>
</dbReference>
<dbReference type="RefSeq" id="WP_415865710.1">
    <property type="nucleotide sequence ID" value="NZ_CP134537.1"/>
</dbReference>